<protein>
    <recommendedName>
        <fullName evidence="14">Bifunctional adenosylcobalamin biosynthesis protein</fullName>
        <ecNumber evidence="14">2.7.1.156</ecNumber>
        <ecNumber evidence="14">2.7.7.62</ecNumber>
    </recommendedName>
</protein>
<feature type="binding site" evidence="16">
    <location>
        <begin position="55"/>
        <end position="58"/>
    </location>
    <ligand>
        <name>GTP</name>
        <dbReference type="ChEBI" id="CHEBI:37565"/>
    </ligand>
</feature>
<dbReference type="GO" id="GO:0008820">
    <property type="term" value="F:cobinamide phosphate guanylyltransferase activity"/>
    <property type="evidence" value="ECO:0007669"/>
    <property type="project" value="UniProtKB-UniRule"/>
</dbReference>
<dbReference type="GO" id="GO:0005524">
    <property type="term" value="F:ATP binding"/>
    <property type="evidence" value="ECO:0007669"/>
    <property type="project" value="UniProtKB-UniRule"/>
</dbReference>
<evidence type="ECO:0000256" key="4">
    <source>
        <dbReference type="ARBA" id="ARBA00003889"/>
    </source>
</evidence>
<comment type="similarity">
    <text evidence="7 14">Belongs to the CobU/CobP family.</text>
</comment>
<dbReference type="SUPFAM" id="SSF52540">
    <property type="entry name" value="P-loop containing nucleoside triphosphate hydrolases"/>
    <property type="match status" value="1"/>
</dbReference>
<dbReference type="InterPro" id="IPR027417">
    <property type="entry name" value="P-loop_NTPase"/>
</dbReference>
<feature type="binding site" evidence="16">
    <location>
        <position position="103"/>
    </location>
    <ligand>
        <name>GTP</name>
        <dbReference type="ChEBI" id="CHEBI:37565"/>
    </ligand>
</feature>
<comment type="catalytic activity">
    <reaction evidence="2 14">
        <text>adenosylcob(III)inamide phosphate + GTP + H(+) = adenosylcob(III)inamide-GDP + diphosphate</text>
        <dbReference type="Rhea" id="RHEA:22712"/>
        <dbReference type="ChEBI" id="CHEBI:15378"/>
        <dbReference type="ChEBI" id="CHEBI:33019"/>
        <dbReference type="ChEBI" id="CHEBI:37565"/>
        <dbReference type="ChEBI" id="CHEBI:58502"/>
        <dbReference type="ChEBI" id="CHEBI:60487"/>
        <dbReference type="EC" id="2.7.7.62"/>
    </reaction>
</comment>
<comment type="pathway">
    <text evidence="6 14">Cofactor biosynthesis; adenosylcobalamin biosynthesis; adenosylcobalamin from cob(II)yrinate a,c-diamide: step 5/7.</text>
</comment>
<evidence type="ECO:0000256" key="11">
    <source>
        <dbReference type="ARBA" id="ARBA00022777"/>
    </source>
</evidence>
<proteinExistence type="inferred from homology"/>
<dbReference type="InterPro" id="IPR003203">
    <property type="entry name" value="CobU/CobP"/>
</dbReference>
<comment type="function">
    <text evidence="4 14">Catalyzes ATP-dependent phosphorylation of adenosylcobinamide and addition of GMP to adenosylcobinamide phosphate.</text>
</comment>
<dbReference type="CDD" id="cd00544">
    <property type="entry name" value="CobU"/>
    <property type="match status" value="1"/>
</dbReference>
<evidence type="ECO:0000256" key="16">
    <source>
        <dbReference type="PIRSR" id="PIRSR006135-2"/>
    </source>
</evidence>
<evidence type="ECO:0000256" key="3">
    <source>
        <dbReference type="ARBA" id="ARBA00001522"/>
    </source>
</evidence>
<comment type="catalytic activity">
    <reaction evidence="1 14">
        <text>adenosylcob(III)inamide + ATP = adenosylcob(III)inamide phosphate + ADP + H(+)</text>
        <dbReference type="Rhea" id="RHEA:15769"/>
        <dbReference type="ChEBI" id="CHEBI:2480"/>
        <dbReference type="ChEBI" id="CHEBI:15378"/>
        <dbReference type="ChEBI" id="CHEBI:30616"/>
        <dbReference type="ChEBI" id="CHEBI:58502"/>
        <dbReference type="ChEBI" id="CHEBI:456216"/>
        <dbReference type="EC" id="2.7.1.156"/>
    </reaction>
</comment>
<dbReference type="STRING" id="356660.SAMN05444336_10687"/>
<feature type="active site" description="GMP-histidine intermediate" evidence="15">
    <location>
        <position position="54"/>
    </location>
</feature>
<evidence type="ECO:0000256" key="12">
    <source>
        <dbReference type="ARBA" id="ARBA00022840"/>
    </source>
</evidence>
<feature type="binding site" evidence="16">
    <location>
        <begin position="38"/>
        <end position="40"/>
    </location>
    <ligand>
        <name>GTP</name>
        <dbReference type="ChEBI" id="CHEBI:37565"/>
    </ligand>
</feature>
<dbReference type="EC" id="2.7.1.156" evidence="14"/>
<evidence type="ECO:0000256" key="10">
    <source>
        <dbReference type="ARBA" id="ARBA00022741"/>
    </source>
</evidence>
<dbReference type="PANTHER" id="PTHR34848">
    <property type="match status" value="1"/>
</dbReference>
<organism evidence="17 18">
    <name type="scientific">Albimonas donghaensis</name>
    <dbReference type="NCBI Taxonomy" id="356660"/>
    <lineage>
        <taxon>Bacteria</taxon>
        <taxon>Pseudomonadati</taxon>
        <taxon>Pseudomonadota</taxon>
        <taxon>Alphaproteobacteria</taxon>
        <taxon>Rhodobacterales</taxon>
        <taxon>Paracoccaceae</taxon>
        <taxon>Albimonas</taxon>
    </lineage>
</organism>
<keyword evidence="10 14" id="KW-0547">Nucleotide-binding</keyword>
<dbReference type="Proteomes" id="UP000199118">
    <property type="component" value="Unassembled WGS sequence"/>
</dbReference>
<dbReference type="PIRSF" id="PIRSF006135">
    <property type="entry name" value="CobU"/>
    <property type="match status" value="1"/>
</dbReference>
<evidence type="ECO:0000256" key="15">
    <source>
        <dbReference type="PIRSR" id="PIRSR006135-1"/>
    </source>
</evidence>
<evidence type="ECO:0000256" key="6">
    <source>
        <dbReference type="ARBA" id="ARBA00005159"/>
    </source>
</evidence>
<evidence type="ECO:0000256" key="1">
    <source>
        <dbReference type="ARBA" id="ARBA00000312"/>
    </source>
</evidence>
<dbReference type="OrthoDB" id="9788370at2"/>
<keyword evidence="18" id="KW-1185">Reference proteome</keyword>
<dbReference type="NCBIfam" id="NF004469">
    <property type="entry name" value="PRK05800.1"/>
    <property type="match status" value="1"/>
</dbReference>
<evidence type="ECO:0000313" key="17">
    <source>
        <dbReference type="EMBL" id="SDX52807.1"/>
    </source>
</evidence>
<evidence type="ECO:0000256" key="8">
    <source>
        <dbReference type="ARBA" id="ARBA00022573"/>
    </source>
</evidence>
<sequence>MTDTLARHALILGGARSGKTRAALDWAESLGPNRVYIATAEAGDPEMAARIARHRAERGPGWRTLEAATDLAGALAQVGEVSDADERAHAAAPEGRADAVMVDCLTLWLSNLFGAGRDPEAEAEALIATLASARVPTLLVSNEIGMGLVPDTPLGRSFRDAQGRLNQRIAAAVGHVVFVAAGLPLRMKGEGRYFP</sequence>
<reference evidence="17 18" key="1">
    <citation type="submission" date="2016-10" db="EMBL/GenBank/DDBJ databases">
        <authorList>
            <person name="de Groot N.N."/>
        </authorList>
    </citation>
    <scope>NUCLEOTIDE SEQUENCE [LARGE SCALE GENOMIC DNA]</scope>
    <source>
        <strain evidence="17 18">DSM 17890</strain>
    </source>
</reference>
<dbReference type="RefSeq" id="WP_092683553.1">
    <property type="nucleotide sequence ID" value="NZ_FNMZ01000006.1"/>
</dbReference>
<keyword evidence="17" id="KW-0548">Nucleotidyltransferase</keyword>
<dbReference type="GO" id="GO:0043752">
    <property type="term" value="F:adenosylcobinamide kinase activity"/>
    <property type="evidence" value="ECO:0007669"/>
    <property type="project" value="UniProtKB-EC"/>
</dbReference>
<keyword evidence="12 14" id="KW-0067">ATP-binding</keyword>
<evidence type="ECO:0000313" key="18">
    <source>
        <dbReference type="Proteomes" id="UP000199118"/>
    </source>
</evidence>
<dbReference type="PANTHER" id="PTHR34848:SF1">
    <property type="entry name" value="BIFUNCTIONAL ADENOSYLCOBALAMIN BIOSYNTHESIS PROTEIN COBU"/>
    <property type="match status" value="1"/>
</dbReference>
<gene>
    <name evidence="17" type="ORF">SAMN05444336_10687</name>
</gene>
<dbReference type="EMBL" id="FNMZ01000006">
    <property type="protein sequence ID" value="SDX52807.1"/>
    <property type="molecule type" value="Genomic_DNA"/>
</dbReference>
<evidence type="ECO:0000256" key="2">
    <source>
        <dbReference type="ARBA" id="ARBA00000711"/>
    </source>
</evidence>
<dbReference type="GO" id="GO:0005525">
    <property type="term" value="F:GTP binding"/>
    <property type="evidence" value="ECO:0007669"/>
    <property type="project" value="UniProtKB-UniRule"/>
</dbReference>
<keyword evidence="8 14" id="KW-0169">Cobalamin biosynthesis</keyword>
<evidence type="ECO:0000256" key="5">
    <source>
        <dbReference type="ARBA" id="ARBA00004692"/>
    </source>
</evidence>
<dbReference type="Pfam" id="PF02283">
    <property type="entry name" value="CobU"/>
    <property type="match status" value="1"/>
</dbReference>
<evidence type="ECO:0000256" key="9">
    <source>
        <dbReference type="ARBA" id="ARBA00022679"/>
    </source>
</evidence>
<feature type="binding site" evidence="16">
    <location>
        <position position="66"/>
    </location>
    <ligand>
        <name>GTP</name>
        <dbReference type="ChEBI" id="CHEBI:37565"/>
    </ligand>
</feature>
<comment type="pathway">
    <text evidence="5 14">Cofactor biosynthesis; adenosylcobalamin biosynthesis; adenosylcobalamin from cob(II)yrinate a,c-diamide: step 6/7.</text>
</comment>
<keyword evidence="11 14" id="KW-0418">Kinase</keyword>
<keyword evidence="13 14" id="KW-0342">GTP-binding</keyword>
<keyword evidence="9 14" id="KW-0808">Transferase</keyword>
<dbReference type="AlphaFoldDB" id="A0A1H3CF82"/>
<dbReference type="EC" id="2.7.7.62" evidence="14"/>
<dbReference type="GO" id="GO:0009236">
    <property type="term" value="P:cobalamin biosynthetic process"/>
    <property type="evidence" value="ECO:0007669"/>
    <property type="project" value="UniProtKB-UniRule"/>
</dbReference>
<comment type="catalytic activity">
    <reaction evidence="3">
        <text>adenosylcob(III)inamide + GTP = adenosylcob(III)inamide phosphate + GDP + H(+)</text>
        <dbReference type="Rhea" id="RHEA:15765"/>
        <dbReference type="ChEBI" id="CHEBI:2480"/>
        <dbReference type="ChEBI" id="CHEBI:15378"/>
        <dbReference type="ChEBI" id="CHEBI:37565"/>
        <dbReference type="ChEBI" id="CHEBI:58189"/>
        <dbReference type="ChEBI" id="CHEBI:58502"/>
        <dbReference type="EC" id="2.7.1.156"/>
    </reaction>
</comment>
<accession>A0A1H3CF82</accession>
<dbReference type="UniPathway" id="UPA00148">
    <property type="reaction ID" value="UER00236"/>
</dbReference>
<dbReference type="Gene3D" id="3.40.50.300">
    <property type="entry name" value="P-loop containing nucleotide triphosphate hydrolases"/>
    <property type="match status" value="1"/>
</dbReference>
<evidence type="ECO:0000256" key="7">
    <source>
        <dbReference type="ARBA" id="ARBA00007490"/>
    </source>
</evidence>
<name>A0A1H3CF82_9RHOB</name>
<evidence type="ECO:0000256" key="14">
    <source>
        <dbReference type="PIRNR" id="PIRNR006135"/>
    </source>
</evidence>
<evidence type="ECO:0000256" key="13">
    <source>
        <dbReference type="ARBA" id="ARBA00023134"/>
    </source>
</evidence>